<proteinExistence type="predicted"/>
<sequence length="129" mass="15518">MKNWGYGINSIYKKANIYLEEASWWVFLVNRIVEFLCDLTPSISLPKIKMRLKSREDIEFNDGSDWTTLRDWYGDLSQGFHCFVHMPVFYFCQKRIRCKSIEIDYSKAKEMFYGEDKEFWDKEILAPLT</sequence>
<gene>
    <name evidence="1" type="ORF">S06H3_04863</name>
</gene>
<dbReference type="EMBL" id="BARV01001743">
    <property type="protein sequence ID" value="GAH99684.1"/>
    <property type="molecule type" value="Genomic_DNA"/>
</dbReference>
<accession>X1LB83</accession>
<protein>
    <submittedName>
        <fullName evidence="1">Uncharacterized protein</fullName>
    </submittedName>
</protein>
<organism evidence="1">
    <name type="scientific">marine sediment metagenome</name>
    <dbReference type="NCBI Taxonomy" id="412755"/>
    <lineage>
        <taxon>unclassified sequences</taxon>
        <taxon>metagenomes</taxon>
        <taxon>ecological metagenomes</taxon>
    </lineage>
</organism>
<name>X1LB83_9ZZZZ</name>
<dbReference type="AlphaFoldDB" id="X1LB83"/>
<comment type="caution">
    <text evidence="1">The sequence shown here is derived from an EMBL/GenBank/DDBJ whole genome shotgun (WGS) entry which is preliminary data.</text>
</comment>
<evidence type="ECO:0000313" key="1">
    <source>
        <dbReference type="EMBL" id="GAH99684.1"/>
    </source>
</evidence>
<reference evidence="1" key="1">
    <citation type="journal article" date="2014" name="Front. Microbiol.">
        <title>High frequency of phylogenetically diverse reductive dehalogenase-homologous genes in deep subseafloor sedimentary metagenomes.</title>
        <authorList>
            <person name="Kawai M."/>
            <person name="Futagami T."/>
            <person name="Toyoda A."/>
            <person name="Takaki Y."/>
            <person name="Nishi S."/>
            <person name="Hori S."/>
            <person name="Arai W."/>
            <person name="Tsubouchi T."/>
            <person name="Morono Y."/>
            <person name="Uchiyama I."/>
            <person name="Ito T."/>
            <person name="Fujiyama A."/>
            <person name="Inagaki F."/>
            <person name="Takami H."/>
        </authorList>
    </citation>
    <scope>NUCLEOTIDE SEQUENCE</scope>
    <source>
        <strain evidence="1">Expedition CK06-06</strain>
    </source>
</reference>